<comment type="caution">
    <text evidence="1">The sequence shown here is derived from an EMBL/GenBank/DDBJ whole genome shotgun (WGS) entry which is preliminary data.</text>
</comment>
<evidence type="ECO:0000313" key="2">
    <source>
        <dbReference type="Proteomes" id="UP000219743"/>
    </source>
</evidence>
<accession>A0A9X6VJA0</accession>
<dbReference type="PANTHER" id="PTHR40051:SF1">
    <property type="entry name" value="YOLD-LIKE FAMILY PROTEIN"/>
    <property type="match status" value="1"/>
</dbReference>
<dbReference type="RefSeq" id="WP_000432844.1">
    <property type="nucleotide sequence ID" value="NZ_NTRC01000012.1"/>
</dbReference>
<dbReference type="InterPro" id="IPR014962">
    <property type="entry name" value="YolD"/>
</dbReference>
<sequence length="115" mass="13627">MENWGAPKIKGRGMVKWSPFKSVVEQYDEINKMINDQDKVNKPILTEDTKERIQRSLQQSLTCNEEIFLSYYRNGYLHHQYITVTVIDPGRKLIHCFDAFNTPIQFKFDELVDIK</sequence>
<reference evidence="1 2" key="1">
    <citation type="submission" date="2017-09" db="EMBL/GenBank/DDBJ databases">
        <title>Large-scale bioinformatics analysis of Bacillus genomes uncovers conserved roles of natural products in bacterial physiology.</title>
        <authorList>
            <consortium name="Agbiome Team Llc"/>
            <person name="Bleich R.M."/>
            <person name="Kirk G.J."/>
            <person name="Santa Maria K.C."/>
            <person name="Allen S.E."/>
            <person name="Farag S."/>
            <person name="Shank E.A."/>
            <person name="Bowers A."/>
        </authorList>
    </citation>
    <scope>NUCLEOTIDE SEQUENCE [LARGE SCALE GENOMIC DNA]</scope>
    <source>
        <strain evidence="1 2">AFS024404</strain>
    </source>
</reference>
<dbReference type="Pfam" id="PF08863">
    <property type="entry name" value="YolD"/>
    <property type="match status" value="1"/>
</dbReference>
<protein>
    <submittedName>
        <fullName evidence="1">YolD-like family protein</fullName>
    </submittedName>
</protein>
<gene>
    <name evidence="1" type="ORF">CN263_17205</name>
</gene>
<evidence type="ECO:0000313" key="1">
    <source>
        <dbReference type="EMBL" id="PFD20444.1"/>
    </source>
</evidence>
<dbReference type="EMBL" id="NTRC01000012">
    <property type="protein sequence ID" value="PFD20444.1"/>
    <property type="molecule type" value="Genomic_DNA"/>
</dbReference>
<organism evidence="1 2">
    <name type="scientific">Bacillus cereus</name>
    <dbReference type="NCBI Taxonomy" id="1396"/>
    <lineage>
        <taxon>Bacteria</taxon>
        <taxon>Bacillati</taxon>
        <taxon>Bacillota</taxon>
        <taxon>Bacilli</taxon>
        <taxon>Bacillales</taxon>
        <taxon>Bacillaceae</taxon>
        <taxon>Bacillus</taxon>
        <taxon>Bacillus cereus group</taxon>
    </lineage>
</organism>
<dbReference type="Proteomes" id="UP000219743">
    <property type="component" value="Unassembled WGS sequence"/>
</dbReference>
<proteinExistence type="predicted"/>
<name>A0A9X6VJA0_BACCE</name>
<dbReference type="PANTHER" id="PTHR40051">
    <property type="entry name" value="IG HYPOTHETICAL 15966"/>
    <property type="match status" value="1"/>
</dbReference>
<dbReference type="AlphaFoldDB" id="A0A9X6VJA0"/>